<evidence type="ECO:0000313" key="1">
    <source>
        <dbReference type="EMBL" id="DAF58352.1"/>
    </source>
</evidence>
<dbReference type="EMBL" id="BK032750">
    <property type="protein sequence ID" value="DAF58352.1"/>
    <property type="molecule type" value="Genomic_DNA"/>
</dbReference>
<proteinExistence type="predicted"/>
<accession>A0A8S5T5F7</accession>
<sequence>MRRKSPGPLPSGMYCCAAPCLLLRKNLLERSCQLWA</sequence>
<organism evidence="1">
    <name type="scientific">Myoviridae sp. ct6eX13</name>
    <dbReference type="NCBI Taxonomy" id="2827660"/>
    <lineage>
        <taxon>Viruses</taxon>
        <taxon>Duplodnaviria</taxon>
        <taxon>Heunggongvirae</taxon>
        <taxon>Uroviricota</taxon>
        <taxon>Caudoviricetes</taxon>
    </lineage>
</organism>
<name>A0A8S5T5F7_9CAUD</name>
<reference evidence="1" key="1">
    <citation type="journal article" date="2021" name="Proc. Natl. Acad. Sci. U.S.A.">
        <title>A Catalog of Tens of Thousands of Viruses from Human Metagenomes Reveals Hidden Associations with Chronic Diseases.</title>
        <authorList>
            <person name="Tisza M.J."/>
            <person name="Buck C.B."/>
        </authorList>
    </citation>
    <scope>NUCLEOTIDE SEQUENCE</scope>
    <source>
        <strain evidence="1">Ct6eX13</strain>
    </source>
</reference>
<protein>
    <submittedName>
        <fullName evidence="1">Uncharacterized protein</fullName>
    </submittedName>
</protein>